<organism evidence="5 6">
    <name type="scientific">Puccinia sorghi</name>
    <dbReference type="NCBI Taxonomy" id="27349"/>
    <lineage>
        <taxon>Eukaryota</taxon>
        <taxon>Fungi</taxon>
        <taxon>Dikarya</taxon>
        <taxon>Basidiomycota</taxon>
        <taxon>Pucciniomycotina</taxon>
        <taxon>Pucciniomycetes</taxon>
        <taxon>Pucciniales</taxon>
        <taxon>Pucciniaceae</taxon>
        <taxon>Puccinia</taxon>
    </lineage>
</organism>
<evidence type="ECO:0000256" key="2">
    <source>
        <dbReference type="SAM" id="Coils"/>
    </source>
</evidence>
<evidence type="ECO:0000313" key="6">
    <source>
        <dbReference type="Proteomes" id="UP000037035"/>
    </source>
</evidence>
<dbReference type="InterPro" id="IPR051970">
    <property type="entry name" value="TEL2_Regulation"/>
</dbReference>
<evidence type="ECO:0000259" key="4">
    <source>
        <dbReference type="Pfam" id="PF10193"/>
    </source>
</evidence>
<feature type="compositionally biased region" description="Polar residues" evidence="3">
    <location>
        <begin position="751"/>
        <end position="764"/>
    </location>
</feature>
<dbReference type="GO" id="GO:0051879">
    <property type="term" value="F:Hsp90 protein binding"/>
    <property type="evidence" value="ECO:0007669"/>
    <property type="project" value="TreeGrafter"/>
</dbReference>
<dbReference type="STRING" id="27349.A0A0L6U9M8"/>
<evidence type="ECO:0000256" key="3">
    <source>
        <dbReference type="SAM" id="MobiDB-lite"/>
    </source>
</evidence>
<proteinExistence type="inferred from homology"/>
<comment type="caution">
    <text evidence="5">The sequence shown here is derived from an EMBL/GenBank/DDBJ whole genome shotgun (WGS) entry which is preliminary data.</text>
</comment>
<dbReference type="GO" id="GO:0051083">
    <property type="term" value="P:'de novo' cotranslational protein folding"/>
    <property type="evidence" value="ECO:0007669"/>
    <property type="project" value="TreeGrafter"/>
</dbReference>
<keyword evidence="6" id="KW-1185">Reference proteome</keyword>
<evidence type="ECO:0000313" key="5">
    <source>
        <dbReference type="EMBL" id="KNZ44992.1"/>
    </source>
</evidence>
<accession>A0A0L6U9M8</accession>
<feature type="coiled-coil region" evidence="2">
    <location>
        <begin position="9"/>
        <end position="36"/>
    </location>
</feature>
<dbReference type="PANTHER" id="PTHR15830:SF10">
    <property type="entry name" value="TELOMERE LENGTH REGULATION PROTEIN TEL2 HOMOLOG"/>
    <property type="match status" value="1"/>
</dbReference>
<dbReference type="Pfam" id="PF10193">
    <property type="entry name" value="Telomere_reg-2"/>
    <property type="match status" value="1"/>
</dbReference>
<evidence type="ECO:0000256" key="1">
    <source>
        <dbReference type="ARBA" id="ARBA00006133"/>
    </source>
</evidence>
<protein>
    <recommendedName>
        <fullName evidence="4">Telomere length regulation protein conserved domain-containing protein</fullName>
    </recommendedName>
</protein>
<dbReference type="VEuPathDB" id="FungiDB:VP01_85g7"/>
<keyword evidence="2" id="KW-0175">Coiled coil</keyword>
<dbReference type="PANTHER" id="PTHR15830">
    <property type="entry name" value="TELOMERE LENGTH REGULATION PROTEIN TEL2 FAMILY MEMBER"/>
    <property type="match status" value="1"/>
</dbReference>
<name>A0A0L6U9M8_9BASI</name>
<dbReference type="AlphaFoldDB" id="A0A0L6U9M8"/>
<feature type="domain" description="Telomere length regulation protein conserved" evidence="4">
    <location>
        <begin position="590"/>
        <end position="700"/>
    </location>
</feature>
<reference evidence="5 6" key="1">
    <citation type="submission" date="2015-08" db="EMBL/GenBank/DDBJ databases">
        <title>Next Generation Sequencing and Analysis of the Genome of Puccinia sorghi L Schw, the Causal Agent of Maize Common Rust.</title>
        <authorList>
            <person name="Rochi L."/>
            <person name="Burguener G."/>
            <person name="Darino M."/>
            <person name="Turjanski A."/>
            <person name="Kreff E."/>
            <person name="Dieguez M.J."/>
            <person name="Sacco F."/>
        </authorList>
    </citation>
    <scope>NUCLEOTIDE SEQUENCE [LARGE SCALE GENOMIC DNA]</scope>
    <source>
        <strain evidence="5 6">RO10H11247</strain>
    </source>
</reference>
<dbReference type="Gene3D" id="1.25.40.720">
    <property type="entry name" value="Telomere length regulation protein 2, C-terminal domain"/>
    <property type="match status" value="1"/>
</dbReference>
<dbReference type="EMBL" id="LAVV01014160">
    <property type="protein sequence ID" value="KNZ44992.1"/>
    <property type="molecule type" value="Genomic_DNA"/>
</dbReference>
<dbReference type="Proteomes" id="UP000037035">
    <property type="component" value="Unassembled WGS sequence"/>
</dbReference>
<dbReference type="InterPro" id="IPR038528">
    <property type="entry name" value="TEL2_C_sf"/>
</dbReference>
<dbReference type="OrthoDB" id="10254187at2759"/>
<dbReference type="GO" id="GO:0005829">
    <property type="term" value="C:cytosol"/>
    <property type="evidence" value="ECO:0007669"/>
    <property type="project" value="TreeGrafter"/>
</dbReference>
<feature type="region of interest" description="Disordered" evidence="3">
    <location>
        <begin position="739"/>
        <end position="764"/>
    </location>
</feature>
<comment type="similarity">
    <text evidence="1">Belongs to the TEL2 family.</text>
</comment>
<gene>
    <name evidence="5" type="ORF">VP01_85g7</name>
</gene>
<dbReference type="InterPro" id="IPR019337">
    <property type="entry name" value="Telomere_length_regulation_dom"/>
</dbReference>
<dbReference type="GO" id="GO:0042162">
    <property type="term" value="F:telomeric DNA binding"/>
    <property type="evidence" value="ECO:0007669"/>
    <property type="project" value="TreeGrafter"/>
</dbReference>
<sequence length="1029" mass="116788">MSKVENLLKQLKQNHNLRLIKELEEEENNINNRQLTTLQRIIINNSSSEQPIEEHWFNSNINRAILTAHNLPQAKLTNQSVSLLSSTLRKYQLTHYYQHIINNEHPHHWNWNWISFINNLIAIPTKLSAFIHQHQTHHELETNHFLTNISIQFHALIEFIATTSDPTIHIKNIQYLLTKLINIGFISLDINTIQLQKPQDLISAIWSQLITAPLTNSNPQLPLLWQSTIFSLPRTELKSFIASFLLHLQYHLPLQQLQFSTNPHASAVEQAGAEILKFYLGHWGSENTLGTTDLFELITEILTTTQGWTIDTARFIARWSSLTIHLDSTLNARTFLAKSTLHAFACPTQIAHGTVSQHSFLLVLLLLTACPIPPSKTAQSPANICLDPVFINAIQRSLSSLRPQFRLLGMLMAELLTEFYRLPGSTKLDFGHNFDKADDEESRMCVAIRELSQGWKTSPHIPDHLWRELLSSMAAEHQKKVAAHQLKPRSHPAHDVLAETGSLTHPNQLTLTELRLAPKEALIPSRNGKPKIEVLESIPADPELEAYGISEEDLGSLYPPSHHHEDDEGRAATLEPEFDYSQMKDQVHKPVFLAQLSEYLKDSENFDRVRIGLMEAETLIRRKRNWGTELQEHAMDLTHTMLNLQDNFDLEGFERYRQVALVALIISAPMSVGPCVIEQMFYHQYSIAQRLGMLNSLIRAVLELADVGPPPPPRINEERFKRIKSHPIHSLLVDYQSQDSDLKTPAHPESVSPSLQSLERQPQPQWISRRLASQRKGYPADNDDDIRRDGNDRHEYEHVQVTTSNLQVEERFLQIIVNRLSWYLEEFNRSSCSGTIGKGVFSGAGWMILWEPLLVQKLVSTIKLLTFLKISRASSCSTTTTGGREGISDRKTRELVKEVACVLVKMLVFLRAVASKTETDEEEEDVNRPLNMTAIIQLLVQLLSVTHVLPHPPSSSSVPYRPDMIALVGPENHDALVVGQSASQTQLDLLFLQLLQLSSSSSTGYSLPLGRPDLTDRFLKIVVQILDLV</sequence>